<keyword evidence="3" id="KW-1185">Reference proteome</keyword>
<dbReference type="AlphaFoldDB" id="A0A521DRP4"/>
<feature type="domain" description="Cyclic nucleotide-binding" evidence="1">
    <location>
        <begin position="31"/>
        <end position="117"/>
    </location>
</feature>
<dbReference type="SUPFAM" id="SSF51206">
    <property type="entry name" value="cAMP-binding domain-like"/>
    <property type="match status" value="1"/>
</dbReference>
<dbReference type="Pfam" id="PF00027">
    <property type="entry name" value="cNMP_binding"/>
    <property type="match status" value="1"/>
</dbReference>
<dbReference type="CDD" id="cd00038">
    <property type="entry name" value="CAP_ED"/>
    <property type="match status" value="1"/>
</dbReference>
<dbReference type="Proteomes" id="UP000317557">
    <property type="component" value="Unassembled WGS sequence"/>
</dbReference>
<evidence type="ECO:0000313" key="2">
    <source>
        <dbReference type="EMBL" id="SMO74376.1"/>
    </source>
</evidence>
<organism evidence="2 3">
    <name type="scientific">Gracilimonas mengyeensis</name>
    <dbReference type="NCBI Taxonomy" id="1302730"/>
    <lineage>
        <taxon>Bacteria</taxon>
        <taxon>Pseudomonadati</taxon>
        <taxon>Balneolota</taxon>
        <taxon>Balneolia</taxon>
        <taxon>Balneolales</taxon>
        <taxon>Balneolaceae</taxon>
        <taxon>Gracilimonas</taxon>
    </lineage>
</organism>
<dbReference type="InterPro" id="IPR018490">
    <property type="entry name" value="cNMP-bd_dom_sf"/>
</dbReference>
<dbReference type="RefSeq" id="WP_142454714.1">
    <property type="nucleotide sequence ID" value="NZ_FXTP01000009.1"/>
</dbReference>
<proteinExistence type="predicted"/>
<evidence type="ECO:0000259" key="1">
    <source>
        <dbReference type="Pfam" id="PF00027"/>
    </source>
</evidence>
<dbReference type="OrthoDB" id="1092431at2"/>
<dbReference type="InterPro" id="IPR014710">
    <property type="entry name" value="RmlC-like_jellyroll"/>
</dbReference>
<name>A0A521DRP4_9BACT</name>
<dbReference type="EMBL" id="FXTP01000009">
    <property type="protein sequence ID" value="SMO74376.1"/>
    <property type="molecule type" value="Genomic_DNA"/>
</dbReference>
<gene>
    <name evidence="2" type="ORF">SAMN06265219_10968</name>
</gene>
<dbReference type="InterPro" id="IPR000595">
    <property type="entry name" value="cNMP-bd_dom"/>
</dbReference>
<sequence>MAYKKLFTYIGQHISLTEEDKEQIKSSTRIKKVRKHQFVAEQGEVCRYESFVVEGCLRCYHTDEEGKEHVVQFAIEDWWIADLQSFLSQTPANFSVDALEPSVLIQFEHEDLQALYRKIPKLERFFRLIIQKAFIASQNRVVASYSQDAGKRYIEFRNRYPTIEQRVPQYMIASYLGITPEFLSKIRSRFGED</sequence>
<protein>
    <submittedName>
        <fullName evidence="2">cAMP-binding domain of CRP or a regulatory subunit of cAMP-dependent protein kinases</fullName>
    </submittedName>
</protein>
<evidence type="ECO:0000313" key="3">
    <source>
        <dbReference type="Proteomes" id="UP000317557"/>
    </source>
</evidence>
<dbReference type="Gene3D" id="2.60.120.10">
    <property type="entry name" value="Jelly Rolls"/>
    <property type="match status" value="1"/>
</dbReference>
<accession>A0A521DRP4</accession>
<reference evidence="2 3" key="1">
    <citation type="submission" date="2017-05" db="EMBL/GenBank/DDBJ databases">
        <authorList>
            <person name="Varghese N."/>
            <person name="Submissions S."/>
        </authorList>
    </citation>
    <scope>NUCLEOTIDE SEQUENCE [LARGE SCALE GENOMIC DNA]</scope>
    <source>
        <strain evidence="2 3">DSM 21985</strain>
    </source>
</reference>